<keyword evidence="3" id="KW-1185">Reference proteome</keyword>
<dbReference type="SUPFAM" id="SSF48452">
    <property type="entry name" value="TPR-like"/>
    <property type="match status" value="1"/>
</dbReference>
<dbReference type="InterPro" id="IPR011990">
    <property type="entry name" value="TPR-like_helical_dom_sf"/>
</dbReference>
<dbReference type="KEGG" id="tta:Theth_1504"/>
<dbReference type="eggNOG" id="COG0457">
    <property type="taxonomic scope" value="Bacteria"/>
</dbReference>
<dbReference type="Gene3D" id="1.25.40.10">
    <property type="entry name" value="Tetratricopeptide repeat domain"/>
    <property type="match status" value="1"/>
</dbReference>
<organism evidence="2 3">
    <name type="scientific">Pseudothermotoga thermarum DSM 5069</name>
    <dbReference type="NCBI Taxonomy" id="688269"/>
    <lineage>
        <taxon>Bacteria</taxon>
        <taxon>Thermotogati</taxon>
        <taxon>Thermotogota</taxon>
        <taxon>Thermotogae</taxon>
        <taxon>Thermotogales</taxon>
        <taxon>Thermotogaceae</taxon>
        <taxon>Pseudothermotoga</taxon>
    </lineage>
</organism>
<dbReference type="EMBL" id="CP002351">
    <property type="protein sequence ID" value="AEH51557.1"/>
    <property type="molecule type" value="Genomic_DNA"/>
</dbReference>
<dbReference type="PANTHER" id="PTHR12558">
    <property type="entry name" value="CELL DIVISION CYCLE 16,23,27"/>
    <property type="match status" value="1"/>
</dbReference>
<dbReference type="Pfam" id="PF13181">
    <property type="entry name" value="TPR_8"/>
    <property type="match status" value="1"/>
</dbReference>
<gene>
    <name evidence="2" type="ORF">Theth_1504</name>
</gene>
<dbReference type="PROSITE" id="PS50293">
    <property type="entry name" value="TPR_REGION"/>
    <property type="match status" value="1"/>
</dbReference>
<accession>F7YXC2</accession>
<feature type="repeat" description="TPR" evidence="1">
    <location>
        <begin position="193"/>
        <end position="226"/>
    </location>
</feature>
<dbReference type="PATRIC" id="fig|688269.3.peg.1552"/>
<reference evidence="2 3" key="1">
    <citation type="submission" date="2010-11" db="EMBL/GenBank/DDBJ databases">
        <title>The complete genome of Thermotoga thermarum DSM 5069.</title>
        <authorList>
            <consortium name="US DOE Joint Genome Institute (JGI-PGF)"/>
            <person name="Lucas S."/>
            <person name="Copeland A."/>
            <person name="Lapidus A."/>
            <person name="Bruce D."/>
            <person name="Goodwin L."/>
            <person name="Pitluck S."/>
            <person name="Kyrpides N."/>
            <person name="Mavromatis K."/>
            <person name="Ivanova N."/>
            <person name="Zeytun A."/>
            <person name="Brettin T."/>
            <person name="Detter J.C."/>
            <person name="Tapia R."/>
            <person name="Han C."/>
            <person name="Land M."/>
            <person name="Hauser L."/>
            <person name="Markowitz V."/>
            <person name="Cheng J.-F."/>
            <person name="Hugenholtz P."/>
            <person name="Woyke T."/>
            <person name="Wu D."/>
            <person name="Spring S."/>
            <person name="Schroeder M."/>
            <person name="Brambilla E."/>
            <person name="Klenk H.-P."/>
            <person name="Eisen J.A."/>
        </authorList>
    </citation>
    <scope>NUCLEOTIDE SEQUENCE [LARGE SCALE GENOMIC DNA]</scope>
    <source>
        <strain evidence="2 3">DSM 5069</strain>
    </source>
</reference>
<dbReference type="RefSeq" id="WP_013932769.1">
    <property type="nucleotide sequence ID" value="NC_015707.1"/>
</dbReference>
<dbReference type="STRING" id="688269.Theth_1504"/>
<name>F7YXC2_9THEM</name>
<dbReference type="PANTHER" id="PTHR12558:SF13">
    <property type="entry name" value="CELL DIVISION CYCLE PROTEIN 27 HOMOLOG"/>
    <property type="match status" value="1"/>
</dbReference>
<dbReference type="PROSITE" id="PS50005">
    <property type="entry name" value="TPR"/>
    <property type="match status" value="1"/>
</dbReference>
<dbReference type="Proteomes" id="UP000006804">
    <property type="component" value="Chromosome"/>
</dbReference>
<dbReference type="AlphaFoldDB" id="F7YXC2"/>
<evidence type="ECO:0000313" key="3">
    <source>
        <dbReference type="Proteomes" id="UP000006804"/>
    </source>
</evidence>
<protein>
    <submittedName>
        <fullName evidence="2">Tetratricopeptide TPR_1 repeat-containing protein</fullName>
    </submittedName>
</protein>
<dbReference type="OrthoDB" id="46207at2"/>
<keyword evidence="1" id="KW-0802">TPR repeat</keyword>
<dbReference type="SMART" id="SM00028">
    <property type="entry name" value="TPR"/>
    <property type="match status" value="2"/>
</dbReference>
<evidence type="ECO:0000256" key="1">
    <source>
        <dbReference type="PROSITE-ProRule" id="PRU00339"/>
    </source>
</evidence>
<dbReference type="Pfam" id="PF06552">
    <property type="entry name" value="TOM20_plant"/>
    <property type="match status" value="1"/>
</dbReference>
<evidence type="ECO:0000313" key="2">
    <source>
        <dbReference type="EMBL" id="AEH51557.1"/>
    </source>
</evidence>
<sequence length="247" mass="28612" precursor="true">MKFGFALAFVLLSIVVFAQPIFQISDHEKAEELFVEFRKVRDAEGMRQLIDFLENLDGLFEDPKLLTLLADALVEYGDWGAEEKEKERIFERARKYAEKAIALDPENGRAYYVAGAAIGRLAQYRGIIVSLFMLGDFDKYMNKAVELLDDPLYKSFALIALGMRYRDVPWPLNDYKESEKKFFEALKYTPNFPNIYLELGFLYLKTKQTQKAIEMFEKVISSEPHPLLLAIHEEAIKTAKEELEKLK</sequence>
<proteinExistence type="predicted"/>
<dbReference type="HOGENOM" id="CLU_1155232_0_0_0"/>
<dbReference type="InterPro" id="IPR019734">
    <property type="entry name" value="TPR_rpt"/>
</dbReference>